<reference evidence="4 5" key="1">
    <citation type="submission" date="2018-10" db="EMBL/GenBank/DDBJ databases">
        <title>Kocuria sp. M5W7-7, whole genome shotgun sequence.</title>
        <authorList>
            <person name="Tuo L."/>
        </authorList>
    </citation>
    <scope>NUCLEOTIDE SEQUENCE [LARGE SCALE GENOMIC DNA]</scope>
    <source>
        <strain evidence="4 5">M5W7-7</strain>
    </source>
</reference>
<gene>
    <name evidence="4" type="ORF">EDL96_07960</name>
</gene>
<dbReference type="GO" id="GO:0016757">
    <property type="term" value="F:glycosyltransferase activity"/>
    <property type="evidence" value="ECO:0007669"/>
    <property type="project" value="InterPro"/>
</dbReference>
<keyword evidence="5" id="KW-1185">Reference proteome</keyword>
<comment type="caution">
    <text evidence="4">The sequence shown here is derived from an EMBL/GenBank/DDBJ whole genome shotgun (WGS) entry which is preliminary data.</text>
</comment>
<evidence type="ECO:0000256" key="2">
    <source>
        <dbReference type="ARBA" id="ARBA00022679"/>
    </source>
</evidence>
<proteinExistence type="predicted"/>
<protein>
    <recommendedName>
        <fullName evidence="1">D-inositol 3-phosphate glycosyltransferase</fullName>
    </recommendedName>
</protein>
<organism evidence="4 5">
    <name type="scientific">Kocuria soli</name>
    <dbReference type="NCBI Taxonomy" id="2485125"/>
    <lineage>
        <taxon>Bacteria</taxon>
        <taxon>Bacillati</taxon>
        <taxon>Actinomycetota</taxon>
        <taxon>Actinomycetes</taxon>
        <taxon>Micrococcales</taxon>
        <taxon>Micrococcaceae</taxon>
        <taxon>Kocuria</taxon>
    </lineage>
</organism>
<accession>A0A3N3ZRQ7</accession>
<evidence type="ECO:0000313" key="4">
    <source>
        <dbReference type="EMBL" id="ROZ63102.1"/>
    </source>
</evidence>
<dbReference type="PANTHER" id="PTHR45947">
    <property type="entry name" value="SULFOQUINOVOSYL TRANSFERASE SQD2"/>
    <property type="match status" value="1"/>
</dbReference>
<dbReference type="AlphaFoldDB" id="A0A3N3ZRQ7"/>
<dbReference type="PANTHER" id="PTHR45947:SF3">
    <property type="entry name" value="SULFOQUINOVOSYL TRANSFERASE SQD2"/>
    <property type="match status" value="1"/>
</dbReference>
<dbReference type="Proteomes" id="UP000270616">
    <property type="component" value="Unassembled WGS sequence"/>
</dbReference>
<evidence type="ECO:0000313" key="5">
    <source>
        <dbReference type="Proteomes" id="UP000270616"/>
    </source>
</evidence>
<name>A0A3N3ZRQ7_9MICC</name>
<dbReference type="Gene3D" id="3.40.50.2000">
    <property type="entry name" value="Glycogen Phosphorylase B"/>
    <property type="match status" value="2"/>
</dbReference>
<feature type="domain" description="Glycosyl transferase family 1" evidence="3">
    <location>
        <begin position="177"/>
        <end position="319"/>
    </location>
</feature>
<dbReference type="InterPro" id="IPR001296">
    <property type="entry name" value="Glyco_trans_1"/>
</dbReference>
<dbReference type="OrthoDB" id="9801573at2"/>
<dbReference type="Pfam" id="PF00534">
    <property type="entry name" value="Glycos_transf_1"/>
    <property type="match status" value="1"/>
</dbReference>
<dbReference type="InterPro" id="IPR050194">
    <property type="entry name" value="Glycosyltransferase_grp1"/>
</dbReference>
<dbReference type="SUPFAM" id="SSF53756">
    <property type="entry name" value="UDP-Glycosyltransferase/glycogen phosphorylase"/>
    <property type="match status" value="1"/>
</dbReference>
<evidence type="ECO:0000256" key="1">
    <source>
        <dbReference type="ARBA" id="ARBA00021292"/>
    </source>
</evidence>
<sequence>MFPDAPIYTTLYHPEGTFPEFAEAKIITSRLNRVGLFRHHHRAALPLLPLASSLMKVPSGTAIVSSSGWAHGFRYKGPTVVYCHTPARWVYLMEEYLGTRWWKRPRGVAVKLLHPLLKRWDHHAMAQRDYYLGNSTVVQERIRNIYGRQDVGLIHPPHAVDTGGELQPVPEAEHLLDGNGYFLVVSRLLPYKNVDAVIEAAAVAGKRLLVVGRGPLEMELRSMAHDDVLFVKDLTEPQLRWAYAHATALVAVSYEDFGITPLEASAWGVPTIALRAGGYLDTIRPGVNGIFTDTATAPDIARAMQEVQELPWDPEAMKAHADLFSEQRFAREIDELLRRFTGPPSDAPPR</sequence>
<dbReference type="EMBL" id="RKMF01000009">
    <property type="protein sequence ID" value="ROZ63102.1"/>
    <property type="molecule type" value="Genomic_DNA"/>
</dbReference>
<keyword evidence="2 4" id="KW-0808">Transferase</keyword>
<evidence type="ECO:0000259" key="3">
    <source>
        <dbReference type="Pfam" id="PF00534"/>
    </source>
</evidence>